<dbReference type="HOGENOM" id="CLU_064548_4_0_1"/>
<keyword evidence="6" id="KW-1185">Reference proteome</keyword>
<dbReference type="PANTHER" id="PTHR13528:SF2">
    <property type="entry name" value="LARGE RIBOSOMAL SUBUNIT PROTEIN BL28M"/>
    <property type="match status" value="1"/>
</dbReference>
<keyword evidence="3" id="KW-0687">Ribonucleoprotein</keyword>
<dbReference type="GeneID" id="5001535"/>
<dbReference type="SUPFAM" id="SSF143800">
    <property type="entry name" value="L28p-like"/>
    <property type="match status" value="1"/>
</dbReference>
<dbReference type="Gramene" id="ABO95877">
    <property type="protein sequence ID" value="ABO95877"/>
    <property type="gene ID" value="OSTLU_31348"/>
</dbReference>
<accession>A4RWI5</accession>
<reference evidence="5 6" key="1">
    <citation type="journal article" date="2007" name="Proc. Natl. Acad. Sci. U.S.A.">
        <title>The tiny eukaryote Ostreococcus provides genomic insights into the paradox of plankton speciation.</title>
        <authorList>
            <person name="Palenik B."/>
            <person name="Grimwood J."/>
            <person name="Aerts A."/>
            <person name="Rouze P."/>
            <person name="Salamov A."/>
            <person name="Putnam N."/>
            <person name="Dupont C."/>
            <person name="Jorgensen R."/>
            <person name="Derelle E."/>
            <person name="Rombauts S."/>
            <person name="Zhou K."/>
            <person name="Otillar R."/>
            <person name="Merchant S.S."/>
            <person name="Podell S."/>
            <person name="Gaasterland T."/>
            <person name="Napoli C."/>
            <person name="Gendler K."/>
            <person name="Manuell A."/>
            <person name="Tai V."/>
            <person name="Vallon O."/>
            <person name="Piganeau G."/>
            <person name="Jancek S."/>
            <person name="Heijde M."/>
            <person name="Jabbari K."/>
            <person name="Bowler C."/>
            <person name="Lohr M."/>
            <person name="Robbens S."/>
            <person name="Werner G."/>
            <person name="Dubchak I."/>
            <person name="Pazour G.J."/>
            <person name="Ren Q."/>
            <person name="Paulsen I."/>
            <person name="Delwiche C."/>
            <person name="Schmutz J."/>
            <person name="Rokhsar D."/>
            <person name="Van de Peer Y."/>
            <person name="Moreau H."/>
            <person name="Grigoriev I.V."/>
        </authorList>
    </citation>
    <scope>NUCLEOTIDE SEQUENCE [LARGE SCALE GENOMIC DNA]</scope>
    <source>
        <strain evidence="5 6">CCE9901</strain>
    </source>
</reference>
<proteinExistence type="inferred from homology"/>
<dbReference type="EMBL" id="CP000584">
    <property type="protein sequence ID" value="ABO95877.1"/>
    <property type="molecule type" value="Genomic_DNA"/>
</dbReference>
<dbReference type="OMA" id="FTTHAMR"/>
<evidence type="ECO:0000313" key="5">
    <source>
        <dbReference type="EMBL" id="ABO95877.1"/>
    </source>
</evidence>
<dbReference type="OrthoDB" id="361870at2759"/>
<evidence type="ECO:0000313" key="6">
    <source>
        <dbReference type="Proteomes" id="UP000001568"/>
    </source>
</evidence>
<dbReference type="InterPro" id="IPR026569">
    <property type="entry name" value="Ribosomal_bL28"/>
</dbReference>
<sequence>MSTELAPAVRRALARVVQGKARRGLFAGKHIKFGNNVSEDGGNKTRRRWLPNAQKKRVYSELLEEMIPMRVTAHALRCMDKAGGLDEYILRTRDQDLKSVFALELKERLKAAKSAIDSATAPSAP</sequence>
<dbReference type="Pfam" id="PF00830">
    <property type="entry name" value="Ribosomal_L28"/>
    <property type="match status" value="1"/>
</dbReference>
<dbReference type="InterPro" id="IPR037147">
    <property type="entry name" value="Ribosomal_bL28_sf"/>
</dbReference>
<dbReference type="AlphaFoldDB" id="A4RWI5"/>
<evidence type="ECO:0000256" key="3">
    <source>
        <dbReference type="ARBA" id="ARBA00023274"/>
    </source>
</evidence>
<evidence type="ECO:0000256" key="1">
    <source>
        <dbReference type="ARBA" id="ARBA00008760"/>
    </source>
</evidence>
<dbReference type="RefSeq" id="XP_001417584.1">
    <property type="nucleotide sequence ID" value="XM_001417547.1"/>
</dbReference>
<dbReference type="Gene3D" id="2.30.170.40">
    <property type="entry name" value="Ribosomal protein L28/L24"/>
    <property type="match status" value="1"/>
</dbReference>
<dbReference type="STRING" id="436017.A4RWI5"/>
<name>A4RWI5_OSTLU</name>
<dbReference type="HAMAP" id="MF_00373">
    <property type="entry name" value="Ribosomal_bL28"/>
    <property type="match status" value="1"/>
</dbReference>
<dbReference type="FunFam" id="2.30.170.40:FF:000003">
    <property type="entry name" value="54S ribosomal protein L24"/>
    <property type="match status" value="1"/>
</dbReference>
<evidence type="ECO:0000256" key="2">
    <source>
        <dbReference type="ARBA" id="ARBA00022980"/>
    </source>
</evidence>
<organism evidence="5 6">
    <name type="scientific">Ostreococcus lucimarinus (strain CCE9901)</name>
    <dbReference type="NCBI Taxonomy" id="436017"/>
    <lineage>
        <taxon>Eukaryota</taxon>
        <taxon>Viridiplantae</taxon>
        <taxon>Chlorophyta</taxon>
        <taxon>Mamiellophyceae</taxon>
        <taxon>Mamiellales</taxon>
        <taxon>Bathycoccaceae</taxon>
        <taxon>Ostreococcus</taxon>
    </lineage>
</organism>
<evidence type="ECO:0000256" key="4">
    <source>
        <dbReference type="ARBA" id="ARBA00035269"/>
    </source>
</evidence>
<dbReference type="GO" id="GO:0003735">
    <property type="term" value="F:structural constituent of ribosome"/>
    <property type="evidence" value="ECO:0007669"/>
    <property type="project" value="InterPro"/>
</dbReference>
<dbReference type="GO" id="GO:0005762">
    <property type="term" value="C:mitochondrial large ribosomal subunit"/>
    <property type="evidence" value="ECO:0007669"/>
    <property type="project" value="TreeGrafter"/>
</dbReference>
<dbReference type="PANTHER" id="PTHR13528">
    <property type="entry name" value="39S RIBOSOMAL PROTEIN L28, MITOCHONDRIAL"/>
    <property type="match status" value="1"/>
</dbReference>
<protein>
    <recommendedName>
        <fullName evidence="4">Large ribosomal subunit protein bL28m</fullName>
    </recommendedName>
</protein>
<gene>
    <name evidence="5" type="primary">MRPL28</name>
    <name evidence="5" type="ORF">OSTLU_31348</name>
</gene>
<dbReference type="Proteomes" id="UP000001568">
    <property type="component" value="Chromosome 4"/>
</dbReference>
<dbReference type="KEGG" id="olu:OSTLU_31348"/>
<keyword evidence="2 5" id="KW-0689">Ribosomal protein</keyword>
<dbReference type="GO" id="GO:0003729">
    <property type="term" value="F:mRNA binding"/>
    <property type="evidence" value="ECO:0007669"/>
    <property type="project" value="EnsemblPlants"/>
</dbReference>
<dbReference type="InterPro" id="IPR034704">
    <property type="entry name" value="Ribosomal_bL28/bL31-like_sf"/>
</dbReference>
<dbReference type="eggNOG" id="KOG3278">
    <property type="taxonomic scope" value="Eukaryota"/>
</dbReference>
<comment type="similarity">
    <text evidence="1">Belongs to the bacterial ribosomal protein bL28 family.</text>
</comment>